<name>A0A8S1HQP5_9PELO</name>
<dbReference type="Proteomes" id="UP000835052">
    <property type="component" value="Unassembled WGS sequence"/>
</dbReference>
<comment type="caution">
    <text evidence="1">The sequence shown here is derived from an EMBL/GenBank/DDBJ whole genome shotgun (WGS) entry which is preliminary data.</text>
</comment>
<protein>
    <submittedName>
        <fullName evidence="1">Uncharacterized protein</fullName>
    </submittedName>
</protein>
<gene>
    <name evidence="1" type="ORF">CAUJ_LOCUS12717</name>
</gene>
<evidence type="ECO:0000313" key="1">
    <source>
        <dbReference type="EMBL" id="CAD6196805.1"/>
    </source>
</evidence>
<organism evidence="1 2">
    <name type="scientific">Caenorhabditis auriculariae</name>
    <dbReference type="NCBI Taxonomy" id="2777116"/>
    <lineage>
        <taxon>Eukaryota</taxon>
        <taxon>Metazoa</taxon>
        <taxon>Ecdysozoa</taxon>
        <taxon>Nematoda</taxon>
        <taxon>Chromadorea</taxon>
        <taxon>Rhabditida</taxon>
        <taxon>Rhabditina</taxon>
        <taxon>Rhabditomorpha</taxon>
        <taxon>Rhabditoidea</taxon>
        <taxon>Rhabditidae</taxon>
        <taxon>Peloderinae</taxon>
        <taxon>Caenorhabditis</taxon>
    </lineage>
</organism>
<keyword evidence="2" id="KW-1185">Reference proteome</keyword>
<dbReference type="OrthoDB" id="5872587at2759"/>
<evidence type="ECO:0000313" key="2">
    <source>
        <dbReference type="Proteomes" id="UP000835052"/>
    </source>
</evidence>
<dbReference type="AlphaFoldDB" id="A0A8S1HQP5"/>
<proteinExistence type="predicted"/>
<dbReference type="EMBL" id="CAJGYM010000079">
    <property type="protein sequence ID" value="CAD6196805.1"/>
    <property type="molecule type" value="Genomic_DNA"/>
</dbReference>
<reference evidence="1" key="1">
    <citation type="submission" date="2020-10" db="EMBL/GenBank/DDBJ databases">
        <authorList>
            <person name="Kikuchi T."/>
        </authorList>
    </citation>
    <scope>NUCLEOTIDE SEQUENCE</scope>
    <source>
        <strain evidence="1">NKZ352</strain>
    </source>
</reference>
<accession>A0A8S1HQP5</accession>
<sequence length="214" mass="24382">MSVSSKNTLWIKLFLIKNPHPGSLARPFTNATNSTDLSDFEKELEKLRSACFGDKEHELLAGNIVRKNLARVLNTCLTENSVATIGLQELRSALKFGPVPWKRYNNTEPSEADLSAAPTLEAYYDLKEPKDIMRSLDSGWLFEHNVAAGIAYYDKRFPSIRAIFRQKFEKILESHPGPLDRNTIDKLIEEFSTINKELDDAASRMHYNDECENE</sequence>